<dbReference type="Proteomes" id="UP000031516">
    <property type="component" value="Unassembled WGS sequence"/>
</dbReference>
<gene>
    <name evidence="1" type="ORF">KLDO_g4276</name>
</gene>
<dbReference type="PANTHER" id="PTHR31975">
    <property type="entry name" value="BUD SITE SELECTION PROTEIN 7-RELATED"/>
    <property type="match status" value="1"/>
</dbReference>
<reference evidence="1 2" key="1">
    <citation type="submission" date="2014-03" db="EMBL/GenBank/DDBJ databases">
        <title>The genome of Kluyveromyces dobzhanskii.</title>
        <authorList>
            <person name="Nystedt B."/>
            <person name="Astrom S."/>
        </authorList>
    </citation>
    <scope>NUCLEOTIDE SEQUENCE [LARGE SCALE GENOMIC DNA]</scope>
    <source>
        <strain evidence="1 2">CBS 2104</strain>
    </source>
</reference>
<dbReference type="AlphaFoldDB" id="A0A0A8LAE3"/>
<evidence type="ECO:0000313" key="1">
    <source>
        <dbReference type="EMBL" id="CDO96056.1"/>
    </source>
</evidence>
<dbReference type="EMBL" id="CCBQ010000046">
    <property type="protein sequence ID" value="CDO96056.1"/>
    <property type="molecule type" value="Genomic_DNA"/>
</dbReference>
<dbReference type="GO" id="GO:0034044">
    <property type="term" value="C:exomer complex"/>
    <property type="evidence" value="ECO:0007669"/>
    <property type="project" value="TreeGrafter"/>
</dbReference>
<dbReference type="SUPFAM" id="SSF48452">
    <property type="entry name" value="TPR-like"/>
    <property type="match status" value="1"/>
</dbReference>
<comment type="caution">
    <text evidence="1">The sequence shown here is derived from an EMBL/GenBank/DDBJ whole genome shotgun (WGS) entry which is preliminary data.</text>
</comment>
<proteinExistence type="predicted"/>
<dbReference type="Gene3D" id="1.25.40.10">
    <property type="entry name" value="Tetratricopeptide repeat domain"/>
    <property type="match status" value="1"/>
</dbReference>
<organism evidence="1 2">
    <name type="scientific">Kluyveromyces dobzhanskii CBS 2104</name>
    <dbReference type="NCBI Taxonomy" id="1427455"/>
    <lineage>
        <taxon>Eukaryota</taxon>
        <taxon>Fungi</taxon>
        <taxon>Dikarya</taxon>
        <taxon>Ascomycota</taxon>
        <taxon>Saccharomycotina</taxon>
        <taxon>Saccharomycetes</taxon>
        <taxon>Saccharomycetales</taxon>
        <taxon>Saccharomycetaceae</taxon>
        <taxon>Kluyveromyces</taxon>
    </lineage>
</organism>
<name>A0A0A8LAE3_9SACH</name>
<dbReference type="PANTHER" id="PTHR31975:SF2">
    <property type="entry name" value="CHITIN BIOSYNTHESIS PROTEIN CHS6-RELATED"/>
    <property type="match status" value="1"/>
</dbReference>
<protein>
    <submittedName>
        <fullName evidence="1">WGS project CCBQ000000000 data, contig 00010</fullName>
    </submittedName>
</protein>
<keyword evidence="2" id="KW-1185">Reference proteome</keyword>
<dbReference type="GO" id="GO:0006893">
    <property type="term" value="P:Golgi to plasma membrane transport"/>
    <property type="evidence" value="ECO:0007669"/>
    <property type="project" value="UniProtKB-ARBA"/>
</dbReference>
<dbReference type="InterPro" id="IPR015374">
    <property type="entry name" value="ChAPs"/>
</dbReference>
<evidence type="ECO:0000313" key="2">
    <source>
        <dbReference type="Proteomes" id="UP000031516"/>
    </source>
</evidence>
<dbReference type="OrthoDB" id="434695at2759"/>
<accession>A0A0A8LAE3</accession>
<dbReference type="InterPro" id="IPR011990">
    <property type="entry name" value="TPR-like_helical_dom_sf"/>
</dbReference>
<sequence>MSLLWGSKKKQTTKPKSVVLTDQNGGAIFEELPGSKKQVDENPRIMETQFGESLGLRANSLTKMIANDTAGLGFPDLVHVAHYDKSRKDEVGEYHYITGIDCSSEAMPIGYLSTLRLKQKWASETISTFCSYNFFSKVDLRIKFENEKSFLVSEVDCSSGGQSTSVSDVRWKEVYMSGIIRALVFNKDKEWKLPGMVELPVGIDNGISAAQSLIKSFCEFIPRYKETGTDLSQNPTVSPLNNYLVQSLLSFLAITPRLHHYCISILEEFAESDAKHAVLYDLVKCKVAFCSNSSDILTASSISSMLNGYFKDVNKLKKSQLIMLADLLNLQTEFLIQKGDFELALPVALYQTQLVPDSFKSWYQLADCYIHNKEYDSALLAINSVPKLMVLDSQKDAYWSVGLDKLYYKKPQGQGAESSLSSHEYNYALTKLRPVKERDMNDITFGKIIMPANSYGCIKNIFETACAQIGPIYGPRSTNLIDFVSNEEVGAVVYTALLERNSFKNIIPWYMGQMYGLLMKIVNLLGWNGLLELRSTIFVMESEHIDYQNKSNPSLRRKRMCEKWLDTLFMEVYQDLKVSLNSPALKDSKSSGLEWELLGLLLVRTANWNEAVACLRTSIMARFDNVAADTLLNLYVFGPENFPLTTDEVLSILLGNCSYQSRFYDTCQWLNLQVLYKLNEELGTETLRNRIYAHPLAERGIVVLIDKALDWVQEFA</sequence>
<dbReference type="Pfam" id="PF09295">
    <property type="entry name" value="ChAPs"/>
    <property type="match status" value="2"/>
</dbReference>